<protein>
    <recommendedName>
        <fullName evidence="4">SalK</fullName>
    </recommendedName>
</protein>
<feature type="compositionally biased region" description="Basic and acidic residues" evidence="1">
    <location>
        <begin position="25"/>
        <end position="51"/>
    </location>
</feature>
<organism evidence="2 3">
    <name type="scientific">Streptomyces catenulae</name>
    <dbReference type="NCBI Taxonomy" id="66875"/>
    <lineage>
        <taxon>Bacteria</taxon>
        <taxon>Bacillati</taxon>
        <taxon>Actinomycetota</taxon>
        <taxon>Actinomycetes</taxon>
        <taxon>Kitasatosporales</taxon>
        <taxon>Streptomycetaceae</taxon>
        <taxon>Streptomyces</taxon>
    </lineage>
</organism>
<reference evidence="2 3" key="1">
    <citation type="submission" date="2024-06" db="EMBL/GenBank/DDBJ databases">
        <title>The Natural Products Discovery Center: Release of the First 8490 Sequenced Strains for Exploring Actinobacteria Biosynthetic Diversity.</title>
        <authorList>
            <person name="Kalkreuter E."/>
            <person name="Kautsar S.A."/>
            <person name="Yang D."/>
            <person name="Bader C.D."/>
            <person name="Teijaro C.N."/>
            <person name="Fluegel L."/>
            <person name="Davis C.M."/>
            <person name="Simpson J.R."/>
            <person name="Lauterbach L."/>
            <person name="Steele A.D."/>
            <person name="Gui C."/>
            <person name="Meng S."/>
            <person name="Li G."/>
            <person name="Viehrig K."/>
            <person name="Ye F."/>
            <person name="Su P."/>
            <person name="Kiefer A.F."/>
            <person name="Nichols A."/>
            <person name="Cepeda A.J."/>
            <person name="Yan W."/>
            <person name="Fan B."/>
            <person name="Jiang Y."/>
            <person name="Adhikari A."/>
            <person name="Zheng C.-J."/>
            <person name="Schuster L."/>
            <person name="Cowan T.M."/>
            <person name="Smanski M.J."/>
            <person name="Chevrette M.G."/>
            <person name="De Carvalho L.P.S."/>
            <person name="Shen B."/>
        </authorList>
    </citation>
    <scope>NUCLEOTIDE SEQUENCE [LARGE SCALE GENOMIC DNA]</scope>
    <source>
        <strain evidence="2 3">NPDC033039</strain>
    </source>
</reference>
<sequence>MSGTHIAARKKGGGEVQGQVQGRGRIHDRTEGQERNAHHDRAAGRTERGPRPDAGAEAGAAARTLWHLTEPLHAVTYFDATCRGLGKALGLKGFWMGYFAARTAPVGAVSAPLATELLGLFAPAMTARALPAAWDIVGPERILDARARCAADALRAADPAIEASVAKVAPALRAMVDDAPRAARPLFAANQALCDRADPVEDLWQLATALREFRGDAHLAVLAEHGLTGCEPLVLAVACGLVPAETMRRDRGWTEEEWAVATARLGTRGLVDSGGAATARGAAERTEIEDRTDALAARLLRPLTAADTEQLLRDLRPVTHRVLATKLLPFPNPIGLPTAPAPSRHTDGRSPGRAHPAETATEAGTATD</sequence>
<proteinExistence type="predicted"/>
<name>A0ABV2YSG7_9ACTN</name>
<accession>A0ABV2YSG7</accession>
<dbReference type="Proteomes" id="UP001550853">
    <property type="component" value="Unassembled WGS sequence"/>
</dbReference>
<feature type="region of interest" description="Disordered" evidence="1">
    <location>
        <begin position="333"/>
        <end position="368"/>
    </location>
</feature>
<feature type="compositionally biased region" description="Low complexity" evidence="1">
    <location>
        <begin position="357"/>
        <end position="368"/>
    </location>
</feature>
<dbReference type="EMBL" id="JBEZVI010000001">
    <property type="protein sequence ID" value="MEU3708689.1"/>
    <property type="molecule type" value="Genomic_DNA"/>
</dbReference>
<dbReference type="Pfam" id="PF21863">
    <property type="entry name" value="HTH_67"/>
    <property type="match status" value="1"/>
</dbReference>
<keyword evidence="3" id="KW-1185">Reference proteome</keyword>
<feature type="region of interest" description="Disordered" evidence="1">
    <location>
        <begin position="1"/>
        <end position="59"/>
    </location>
</feature>
<gene>
    <name evidence="2" type="ORF">AB0E61_01140</name>
</gene>
<evidence type="ECO:0000313" key="2">
    <source>
        <dbReference type="EMBL" id="MEU3708689.1"/>
    </source>
</evidence>
<comment type="caution">
    <text evidence="2">The sequence shown here is derived from an EMBL/GenBank/DDBJ whole genome shotgun (WGS) entry which is preliminary data.</text>
</comment>
<evidence type="ECO:0000256" key="1">
    <source>
        <dbReference type="SAM" id="MobiDB-lite"/>
    </source>
</evidence>
<dbReference type="InterPro" id="IPR054058">
    <property type="entry name" value="HTH_67"/>
</dbReference>
<dbReference type="NCBIfam" id="NF047719">
    <property type="entry name" value="SCO6745_fam_HTH"/>
    <property type="match status" value="1"/>
</dbReference>
<evidence type="ECO:0000313" key="3">
    <source>
        <dbReference type="Proteomes" id="UP001550853"/>
    </source>
</evidence>
<dbReference type="RefSeq" id="WP_245654867.1">
    <property type="nucleotide sequence ID" value="NZ_JBEZVI010000001.1"/>
</dbReference>
<evidence type="ECO:0008006" key="4">
    <source>
        <dbReference type="Google" id="ProtNLM"/>
    </source>
</evidence>